<name>A0ABU9ZLF6_9HYPH</name>
<organism evidence="1 2">
    <name type="scientific">Methylobacterium ajmalii</name>
    <dbReference type="NCBI Taxonomy" id="2738439"/>
    <lineage>
        <taxon>Bacteria</taxon>
        <taxon>Pseudomonadati</taxon>
        <taxon>Pseudomonadota</taxon>
        <taxon>Alphaproteobacteria</taxon>
        <taxon>Hyphomicrobiales</taxon>
        <taxon>Methylobacteriaceae</taxon>
        <taxon>Methylobacterium</taxon>
    </lineage>
</organism>
<evidence type="ECO:0000313" key="2">
    <source>
        <dbReference type="Proteomes" id="UP001407347"/>
    </source>
</evidence>
<gene>
    <name evidence="1" type="ORF">PUR29_01595</name>
</gene>
<proteinExistence type="predicted"/>
<keyword evidence="2" id="KW-1185">Reference proteome</keyword>
<reference evidence="1 2" key="1">
    <citation type="journal article" date="2023" name="PLoS ONE">
        <title>Complete genome assembly of Hawai'i environmental nontuberculous mycobacteria reveals unexpected co-isolation with methylobacteria.</title>
        <authorList>
            <person name="Hendrix J."/>
            <person name="Epperson L.E."/>
            <person name="Tong E.I."/>
            <person name="Chan Y.L."/>
            <person name="Hasan N.A."/>
            <person name="Dawrs S.N."/>
            <person name="Norton G.J."/>
            <person name="Virdi R."/>
            <person name="Crooks J.L."/>
            <person name="Chan E.D."/>
            <person name="Honda J.R."/>
            <person name="Strong M."/>
        </authorList>
    </citation>
    <scope>NUCLEOTIDE SEQUENCE [LARGE SCALE GENOMIC DNA]</scope>
    <source>
        <strain evidence="1 2">NJH_HI04-1</strain>
    </source>
</reference>
<evidence type="ECO:0000313" key="1">
    <source>
        <dbReference type="EMBL" id="MEN3232308.1"/>
    </source>
</evidence>
<dbReference type="EMBL" id="JAQYXP010000001">
    <property type="protein sequence ID" value="MEN3232308.1"/>
    <property type="molecule type" value="Genomic_DNA"/>
</dbReference>
<sequence length="244" mass="25349">MSRKFAILMAATVLGLGAVMLHALRANHDSQVGERVAKLRALTDVVVATAPGLEAEVKAGTLTREAAMATVQRRSTAMRYDGDNCVAVYDFFADQTDRATQEISAQVAAIQNTIRRATAAMGEVAERARAINGVTDRFATAVDTQVGATQAIVRGVAETAAGTAAVRGAVEGLALDAEATGDAARRVLQAAGAVAQQSASIGAEVRRFLATPRAARGRPHIATIPAQVAPPARTRPGRAARPED</sequence>
<dbReference type="Proteomes" id="UP001407347">
    <property type="component" value="Unassembled WGS sequence"/>
</dbReference>
<comment type="caution">
    <text evidence="1">The sequence shown here is derived from an EMBL/GenBank/DDBJ whole genome shotgun (WGS) entry which is preliminary data.</text>
</comment>
<dbReference type="SUPFAM" id="SSF58104">
    <property type="entry name" value="Methyl-accepting chemotaxis protein (MCP) signaling domain"/>
    <property type="match status" value="1"/>
</dbReference>
<accession>A0ABU9ZLF6</accession>
<evidence type="ECO:0008006" key="3">
    <source>
        <dbReference type="Google" id="ProtNLM"/>
    </source>
</evidence>
<dbReference type="Gene3D" id="1.10.287.950">
    <property type="entry name" value="Methyl-accepting chemotaxis protein"/>
    <property type="match status" value="1"/>
</dbReference>
<protein>
    <recommendedName>
        <fullName evidence="3">Methyl-accepting transducer domain-containing protein</fullName>
    </recommendedName>
</protein>
<dbReference type="RefSeq" id="WP_145984562.1">
    <property type="nucleotide sequence ID" value="NZ_JAQYXP010000001.1"/>
</dbReference>